<dbReference type="PANTHER" id="PTHR42696:SF2">
    <property type="entry name" value="ASPARTATE AMMONIA-LYASE"/>
    <property type="match status" value="1"/>
</dbReference>
<dbReference type="PANTHER" id="PTHR42696">
    <property type="entry name" value="ASPARTATE AMMONIA-LYASE"/>
    <property type="match status" value="1"/>
</dbReference>
<reference evidence="2 3" key="1">
    <citation type="submission" date="2016-10" db="EMBL/GenBank/DDBJ databases">
        <title>Genome sequence of a sulfur-reducing bacterium Desulfurobacterium indicum K6013.</title>
        <authorList>
            <person name="Cao J."/>
            <person name="Shao Z."/>
            <person name="Alain K."/>
            <person name="Jebbar M."/>
        </authorList>
    </citation>
    <scope>NUCLEOTIDE SEQUENCE [LARGE SCALE GENOMIC DNA]</scope>
    <source>
        <strain evidence="2 3">K6013</strain>
    </source>
</reference>
<proteinExistence type="predicted"/>
<dbReference type="PRINTS" id="PR00149">
    <property type="entry name" value="FUMRATELYASE"/>
</dbReference>
<dbReference type="InterPro" id="IPR051546">
    <property type="entry name" value="Aspartate_Ammonia-Lyase"/>
</dbReference>
<gene>
    <name evidence="2" type="ORF">BLW93_02680</name>
</gene>
<keyword evidence="3" id="KW-1185">Reference proteome</keyword>
<dbReference type="Proteomes" id="UP000187408">
    <property type="component" value="Unassembled WGS sequence"/>
</dbReference>
<dbReference type="AlphaFoldDB" id="A0A1R1MMB7"/>
<dbReference type="InterPro" id="IPR008948">
    <property type="entry name" value="L-Aspartase-like"/>
</dbReference>
<dbReference type="EMBL" id="MOEN01000006">
    <property type="protein sequence ID" value="OMH40965.1"/>
    <property type="molecule type" value="Genomic_DNA"/>
</dbReference>
<evidence type="ECO:0000313" key="3">
    <source>
        <dbReference type="Proteomes" id="UP000187408"/>
    </source>
</evidence>
<dbReference type="RefSeq" id="WP_076712575.1">
    <property type="nucleotide sequence ID" value="NZ_MOEN01000006.1"/>
</dbReference>
<keyword evidence="2" id="KW-0456">Lyase</keyword>
<protein>
    <submittedName>
        <fullName evidence="2">Aspartate ammonia-lyase</fullName>
    </submittedName>
</protein>
<accession>A0A1R1MMB7</accession>
<dbReference type="InterPro" id="IPR022761">
    <property type="entry name" value="Fumarate_lyase_N"/>
</dbReference>
<dbReference type="Pfam" id="PF00206">
    <property type="entry name" value="Lyase_1"/>
    <property type="match status" value="1"/>
</dbReference>
<dbReference type="InterPro" id="IPR000362">
    <property type="entry name" value="Fumarate_lyase_fam"/>
</dbReference>
<dbReference type="SUPFAM" id="SSF48557">
    <property type="entry name" value="L-aspartase-like"/>
    <property type="match status" value="1"/>
</dbReference>
<comment type="caution">
    <text evidence="2">The sequence shown here is derived from an EMBL/GenBank/DDBJ whole genome shotgun (WGS) entry which is preliminary data.</text>
</comment>
<evidence type="ECO:0000313" key="2">
    <source>
        <dbReference type="EMBL" id="OMH40965.1"/>
    </source>
</evidence>
<organism evidence="2 3">
    <name type="scientific">Desulfurobacterium indicum</name>
    <dbReference type="NCBI Taxonomy" id="1914305"/>
    <lineage>
        <taxon>Bacteria</taxon>
        <taxon>Pseudomonadati</taxon>
        <taxon>Aquificota</taxon>
        <taxon>Aquificia</taxon>
        <taxon>Desulfurobacteriales</taxon>
        <taxon>Desulfurobacteriaceae</taxon>
        <taxon>Desulfurobacterium</taxon>
    </lineage>
</organism>
<dbReference type="GO" id="GO:0008797">
    <property type="term" value="F:aspartate ammonia-lyase activity"/>
    <property type="evidence" value="ECO:0007669"/>
    <property type="project" value="TreeGrafter"/>
</dbReference>
<feature type="domain" description="Fumarate lyase N-terminal" evidence="1">
    <location>
        <begin position="11"/>
        <end position="333"/>
    </location>
</feature>
<evidence type="ECO:0000259" key="1">
    <source>
        <dbReference type="Pfam" id="PF00206"/>
    </source>
</evidence>
<dbReference type="Gene3D" id="1.10.275.10">
    <property type="entry name" value="Fumarase/aspartase (N-terminal domain)"/>
    <property type="match status" value="1"/>
</dbReference>
<dbReference type="GO" id="GO:0005829">
    <property type="term" value="C:cytosol"/>
    <property type="evidence" value="ECO:0007669"/>
    <property type="project" value="TreeGrafter"/>
</dbReference>
<dbReference type="GO" id="GO:0006531">
    <property type="term" value="P:aspartate metabolic process"/>
    <property type="evidence" value="ECO:0007669"/>
    <property type="project" value="TreeGrafter"/>
</dbReference>
<dbReference type="STRING" id="1914305.BLW93_02680"/>
<name>A0A1R1MMB7_9BACT</name>
<dbReference type="PROSITE" id="PS00163">
    <property type="entry name" value="FUMARATE_LYASES"/>
    <property type="match status" value="1"/>
</dbReference>
<dbReference type="OrthoDB" id="9802809at2"/>
<dbReference type="FunFam" id="1.10.275.10:FF:000001">
    <property type="entry name" value="Fumarate hydratase, mitochondrial"/>
    <property type="match status" value="1"/>
</dbReference>
<dbReference type="InterPro" id="IPR020557">
    <property type="entry name" value="Fumarate_lyase_CS"/>
</dbReference>
<sequence length="469" mass="52475">MKFRIERDFLGEVSIPADRYYGAHTARAAGNFPISGYKVPFELIQGFAFVKKAAAIVNGRLGYLEEEIVNAIVKSCDEVLEGKFKEDFIVDAFQGGAGTSTNMNVNEVIANRANEILGSEKGKYFPVHPLEHVNLHQSTNDTYPTALKIASLFLLKELSEKVAEFQGSLQKKEKEFASIVKIGRTELQEAVPITLGREFSGYADAISRDRWRIWKAMERIRILNIGGTAIGTGLAAPRDYIFEIIEVLRELTGLNISRHENPVSVTAFADDFVEVAGILDAYASNVFKIANDLRLMNMLKEIKLKPVQPGSSIMPGKVNPVIMEAATQVAIRVKANFSTVRECASHASFEIVEFMPLLAFSLIEALKLLINISEILSKHVAEIKPISEKCQEYFEKSFSLVTVMLPLIGYENATEIVKEIKEKGVKNIRDYLTQRFGMEVVEKLLSPEYLNALGYDEEELEELLDEFNT</sequence>
<dbReference type="InterPro" id="IPR024083">
    <property type="entry name" value="Fumarase/histidase_N"/>
</dbReference>
<dbReference type="NCBIfam" id="NF008909">
    <property type="entry name" value="PRK12273.1"/>
    <property type="match status" value="1"/>
</dbReference>
<dbReference type="Gene3D" id="1.20.200.10">
    <property type="entry name" value="Fumarase/aspartase (Central domain)"/>
    <property type="match status" value="1"/>
</dbReference>